<evidence type="ECO:0000256" key="1">
    <source>
        <dbReference type="SAM" id="MobiDB-lite"/>
    </source>
</evidence>
<dbReference type="EMBL" id="PYAX01000029">
    <property type="protein sequence ID" value="PSL44104.1"/>
    <property type="molecule type" value="Genomic_DNA"/>
</dbReference>
<name>A0A2P8HCY3_SACCR</name>
<keyword evidence="2" id="KW-0472">Membrane</keyword>
<dbReference type="Proteomes" id="UP000241118">
    <property type="component" value="Unassembled WGS sequence"/>
</dbReference>
<comment type="caution">
    <text evidence="3">The sequence shown here is derived from an EMBL/GenBank/DDBJ whole genome shotgun (WGS) entry which is preliminary data.</text>
</comment>
<feature type="region of interest" description="Disordered" evidence="1">
    <location>
        <begin position="61"/>
        <end position="83"/>
    </location>
</feature>
<evidence type="ECO:0000313" key="3">
    <source>
        <dbReference type="EMBL" id="PSL44104.1"/>
    </source>
</evidence>
<evidence type="ECO:0000256" key="2">
    <source>
        <dbReference type="SAM" id="Phobius"/>
    </source>
</evidence>
<evidence type="ECO:0000313" key="4">
    <source>
        <dbReference type="Proteomes" id="UP000241118"/>
    </source>
</evidence>
<accession>A0A2P8HCY3</accession>
<dbReference type="AlphaFoldDB" id="A0A2P8HCY3"/>
<keyword evidence="4" id="KW-1185">Reference proteome</keyword>
<protein>
    <submittedName>
        <fullName evidence="3">Uncharacterized protein</fullName>
    </submittedName>
</protein>
<gene>
    <name evidence="3" type="ORF">B0I31_12916</name>
</gene>
<proteinExistence type="predicted"/>
<sequence length="83" mass="7993">MVAVAAVLAVILVAGCGLVIGMGGAGDLVARMTPMLKLAAFGGVLVLVASAAWTLGAAVGPFGDQPSPVVPETGHDGGTEHGK</sequence>
<feature type="transmembrane region" description="Helical" evidence="2">
    <location>
        <begin position="38"/>
        <end position="59"/>
    </location>
</feature>
<organism evidence="3 4">
    <name type="scientific">Saccharothrix carnea</name>
    <dbReference type="NCBI Taxonomy" id="1280637"/>
    <lineage>
        <taxon>Bacteria</taxon>
        <taxon>Bacillati</taxon>
        <taxon>Actinomycetota</taxon>
        <taxon>Actinomycetes</taxon>
        <taxon>Pseudonocardiales</taxon>
        <taxon>Pseudonocardiaceae</taxon>
        <taxon>Saccharothrix</taxon>
    </lineage>
</organism>
<keyword evidence="2" id="KW-0812">Transmembrane</keyword>
<feature type="compositionally biased region" description="Basic and acidic residues" evidence="1">
    <location>
        <begin position="73"/>
        <end position="83"/>
    </location>
</feature>
<feature type="transmembrane region" description="Helical" evidence="2">
    <location>
        <begin position="6"/>
        <end position="26"/>
    </location>
</feature>
<reference evidence="3 4" key="1">
    <citation type="submission" date="2018-03" db="EMBL/GenBank/DDBJ databases">
        <title>Genomic Encyclopedia of Type Strains, Phase III (KMG-III): the genomes of soil and plant-associated and newly described type strains.</title>
        <authorList>
            <person name="Whitman W."/>
        </authorList>
    </citation>
    <scope>NUCLEOTIDE SEQUENCE [LARGE SCALE GENOMIC DNA]</scope>
    <source>
        <strain evidence="3 4">CGMCC 4.7097</strain>
    </source>
</reference>
<keyword evidence="2" id="KW-1133">Transmembrane helix</keyword>